<evidence type="ECO:0000256" key="1">
    <source>
        <dbReference type="SAM" id="MobiDB-lite"/>
    </source>
</evidence>
<feature type="compositionally biased region" description="Basic and acidic residues" evidence="1">
    <location>
        <begin position="138"/>
        <end position="149"/>
    </location>
</feature>
<feature type="compositionally biased region" description="Polar residues" evidence="1">
    <location>
        <begin position="127"/>
        <end position="136"/>
    </location>
</feature>
<keyword evidence="3" id="KW-1185">Reference proteome</keyword>
<feature type="region of interest" description="Disordered" evidence="1">
    <location>
        <begin position="126"/>
        <end position="154"/>
    </location>
</feature>
<reference evidence="2" key="2">
    <citation type="submission" date="2018-03" db="EMBL/GenBank/DDBJ databases">
        <title>The Triticum urartu genome reveals the dynamic nature of wheat genome evolution.</title>
        <authorList>
            <person name="Ling H."/>
            <person name="Ma B."/>
            <person name="Shi X."/>
            <person name="Liu H."/>
            <person name="Dong L."/>
            <person name="Sun H."/>
            <person name="Cao Y."/>
            <person name="Gao Q."/>
            <person name="Zheng S."/>
            <person name="Li Y."/>
            <person name="Yu Y."/>
            <person name="Du H."/>
            <person name="Qi M."/>
            <person name="Li Y."/>
            <person name="Yu H."/>
            <person name="Cui Y."/>
            <person name="Wang N."/>
            <person name="Chen C."/>
            <person name="Wu H."/>
            <person name="Zhao Y."/>
            <person name="Zhang J."/>
            <person name="Li Y."/>
            <person name="Zhou W."/>
            <person name="Zhang B."/>
            <person name="Hu W."/>
            <person name="Eijk M."/>
            <person name="Tang J."/>
            <person name="Witsenboer H."/>
            <person name="Zhao S."/>
            <person name="Li Z."/>
            <person name="Zhang A."/>
            <person name="Wang D."/>
            <person name="Liang C."/>
        </authorList>
    </citation>
    <scope>NUCLEOTIDE SEQUENCE [LARGE SCALE GENOMIC DNA]</scope>
    <source>
        <strain evidence="2">cv. G1812</strain>
    </source>
</reference>
<dbReference type="PANTHER" id="PTHR13650:SF0">
    <property type="entry name" value="SPATACSIN"/>
    <property type="match status" value="1"/>
</dbReference>
<dbReference type="Gramene" id="TuG1812G0300003199.01.T02">
    <property type="protein sequence ID" value="TuG1812G0300003199.01.T02"/>
    <property type="gene ID" value="TuG1812G0300003199.01"/>
</dbReference>
<reference evidence="2" key="3">
    <citation type="submission" date="2022-06" db="UniProtKB">
        <authorList>
            <consortium name="EnsemblPlants"/>
        </authorList>
    </citation>
    <scope>IDENTIFICATION</scope>
</reference>
<dbReference type="AlphaFoldDB" id="A0A8R7PV45"/>
<accession>A0A8R7PV45</accession>
<reference evidence="3" key="1">
    <citation type="journal article" date="2013" name="Nature">
        <title>Draft genome of the wheat A-genome progenitor Triticum urartu.</title>
        <authorList>
            <person name="Ling H.Q."/>
            <person name="Zhao S."/>
            <person name="Liu D."/>
            <person name="Wang J."/>
            <person name="Sun H."/>
            <person name="Zhang C."/>
            <person name="Fan H."/>
            <person name="Li D."/>
            <person name="Dong L."/>
            <person name="Tao Y."/>
            <person name="Gao C."/>
            <person name="Wu H."/>
            <person name="Li Y."/>
            <person name="Cui Y."/>
            <person name="Guo X."/>
            <person name="Zheng S."/>
            <person name="Wang B."/>
            <person name="Yu K."/>
            <person name="Liang Q."/>
            <person name="Yang W."/>
            <person name="Lou X."/>
            <person name="Chen J."/>
            <person name="Feng M."/>
            <person name="Jian J."/>
            <person name="Zhang X."/>
            <person name="Luo G."/>
            <person name="Jiang Y."/>
            <person name="Liu J."/>
            <person name="Wang Z."/>
            <person name="Sha Y."/>
            <person name="Zhang B."/>
            <person name="Wu H."/>
            <person name="Tang D."/>
            <person name="Shen Q."/>
            <person name="Xue P."/>
            <person name="Zou S."/>
            <person name="Wang X."/>
            <person name="Liu X."/>
            <person name="Wang F."/>
            <person name="Yang Y."/>
            <person name="An X."/>
            <person name="Dong Z."/>
            <person name="Zhang K."/>
            <person name="Zhang X."/>
            <person name="Luo M.C."/>
            <person name="Dvorak J."/>
            <person name="Tong Y."/>
            <person name="Wang J."/>
            <person name="Yang H."/>
            <person name="Li Z."/>
            <person name="Wang D."/>
            <person name="Zhang A."/>
            <person name="Wang J."/>
        </authorList>
    </citation>
    <scope>NUCLEOTIDE SEQUENCE</scope>
    <source>
        <strain evidence="3">cv. G1812</strain>
    </source>
</reference>
<dbReference type="EnsemblPlants" id="TuG1812G0300003199.01.T02">
    <property type="protein sequence ID" value="TuG1812G0300003199.01.T02"/>
    <property type="gene ID" value="TuG1812G0300003199.01"/>
</dbReference>
<dbReference type="GO" id="GO:0005737">
    <property type="term" value="C:cytoplasm"/>
    <property type="evidence" value="ECO:0007669"/>
    <property type="project" value="TreeGrafter"/>
</dbReference>
<name>A0A8R7PV45_TRIUA</name>
<dbReference type="PANTHER" id="PTHR13650">
    <property type="entry name" value="SPATACSIN"/>
    <property type="match status" value="1"/>
</dbReference>
<evidence type="ECO:0008006" key="4">
    <source>
        <dbReference type="Google" id="ProtNLM"/>
    </source>
</evidence>
<dbReference type="Gramene" id="TuG1812G0300003199.01.T04">
    <property type="protein sequence ID" value="TuG1812G0300003199.01.T04"/>
    <property type="gene ID" value="TuG1812G0300003199.01"/>
</dbReference>
<sequence length="800" mass="88677">MELFCILAVCERQKNPGEALLNKAKQMQWSLLALIASCFPDVTLLSCLSFWLEITAARELSLIKVDGISSKVAKNVGSAVEVTNKLPSMSRNVEYRYNRKNPKRRRFLEASPDSFKSGFSLDIASGPNGTATSNPSDIDAHQERRKPTSEETDIPVDIDERLASLSSIVAVLCEQQLFLPLLRSFDLFLPSCSLLPFIRSLQAFCQMRLSEASAHLTSFSARIKDEASQSNSFKEASSITGWVVATAVKAADAVLSTCPSLYEKRCLLQLLAAVDFADGGSSSAYFGRSYWKINLAEPSLCKDGDIYKWNDSMDDASLLAALEKDGRWEDARTWARQLESSGIAWESTFDHVTESQAEAMVAEWKEFLWDIPQERAAFWGHCQSLFMRYSLPPLQAGLFFLKHAEALGKEIPARELHEILLLSLQWLTGTITKSSPVYPLHLLREIETRVWLLAVESETHSKADGESSVVSQSLAIGNSTSIIEQIADVITKIDSSMSLPSMKAAERNGMRDNNLSNHQHLHLFEYNSEATTTTNNARAKRRGKTNLPLRRGVTDNVESSTNDSDDNSKVFFRSKIGEQARNLLSEEEFAKMEASLSGWEQHVRPADMEKAVLSLLEFGQITAAKQLQQKLSPSYVPEELVLVDVALRVANDGGDGEINLLSFDTEALSILQSLQIASGSNMIDPSQAMEKLAVKCGEGRGRALIRRIIAVVQTAKILGLPFSEAFEKQPIELLQLLSLKAQDSFDEAKFLVETHIMPASSIARILADSFLKGLLAVVEVIWTPKKKKALHHYCGDQVTS</sequence>
<proteinExistence type="predicted"/>
<protein>
    <recommendedName>
        <fullName evidence="4">Spatacsin C-terminal domain-containing protein</fullName>
    </recommendedName>
</protein>
<organism evidence="2 3">
    <name type="scientific">Triticum urartu</name>
    <name type="common">Red wild einkorn</name>
    <name type="synonym">Crithodium urartu</name>
    <dbReference type="NCBI Taxonomy" id="4572"/>
    <lineage>
        <taxon>Eukaryota</taxon>
        <taxon>Viridiplantae</taxon>
        <taxon>Streptophyta</taxon>
        <taxon>Embryophyta</taxon>
        <taxon>Tracheophyta</taxon>
        <taxon>Spermatophyta</taxon>
        <taxon>Magnoliopsida</taxon>
        <taxon>Liliopsida</taxon>
        <taxon>Poales</taxon>
        <taxon>Poaceae</taxon>
        <taxon>BOP clade</taxon>
        <taxon>Pooideae</taxon>
        <taxon>Triticodae</taxon>
        <taxon>Triticeae</taxon>
        <taxon>Triticinae</taxon>
        <taxon>Triticum</taxon>
    </lineage>
</organism>
<evidence type="ECO:0000313" key="2">
    <source>
        <dbReference type="EnsemblPlants" id="TuG1812G0300003199.01.T04"/>
    </source>
</evidence>
<dbReference type="InterPro" id="IPR028103">
    <property type="entry name" value="Spatacsin"/>
</dbReference>
<dbReference type="Proteomes" id="UP000015106">
    <property type="component" value="Chromosome 3"/>
</dbReference>
<evidence type="ECO:0000313" key="3">
    <source>
        <dbReference type="Proteomes" id="UP000015106"/>
    </source>
</evidence>
<feature type="region of interest" description="Disordered" evidence="1">
    <location>
        <begin position="528"/>
        <end position="565"/>
    </location>
</feature>
<dbReference type="EnsemblPlants" id="TuG1812G0300003199.01.T04">
    <property type="protein sequence ID" value="TuG1812G0300003199.01.T04"/>
    <property type="gene ID" value="TuG1812G0300003199.01"/>
</dbReference>